<accession>A0A5C6UGJ3</accession>
<dbReference type="Proteomes" id="UP000321250">
    <property type="component" value="Unassembled WGS sequence"/>
</dbReference>
<sequence>MIYSTATVAVNPEGETPLTREQVWQGLERKARDARLFLPPGLCTRCDVTEESAAHFVREATIAGQDLREIIVLERHAKVTFFQATGPREGAIVNEVFEDAAGQLQLKFYCYLGLRGKTPGGPEEQAEQAQFDSDTGYKAALLSTLKRTREMLADGTLDLHAATDEGVSR</sequence>
<organism evidence="1 2">
    <name type="scientific">Sphingomonas ginsenosidivorax</name>
    <dbReference type="NCBI Taxonomy" id="862135"/>
    <lineage>
        <taxon>Bacteria</taxon>
        <taxon>Pseudomonadati</taxon>
        <taxon>Pseudomonadota</taxon>
        <taxon>Alphaproteobacteria</taxon>
        <taxon>Sphingomonadales</taxon>
        <taxon>Sphingomonadaceae</taxon>
        <taxon>Sphingomonas</taxon>
    </lineage>
</organism>
<evidence type="ECO:0000313" key="1">
    <source>
        <dbReference type="EMBL" id="TXC71286.1"/>
    </source>
</evidence>
<proteinExistence type="predicted"/>
<protein>
    <submittedName>
        <fullName evidence="1">DUF1857 family protein</fullName>
    </submittedName>
</protein>
<comment type="caution">
    <text evidence="1">The sequence shown here is derived from an EMBL/GenBank/DDBJ whole genome shotgun (WGS) entry which is preliminary data.</text>
</comment>
<dbReference type="InterPro" id="IPR015075">
    <property type="entry name" value="AtaL"/>
</dbReference>
<dbReference type="EMBL" id="VOQR01000001">
    <property type="protein sequence ID" value="TXC71286.1"/>
    <property type="molecule type" value="Genomic_DNA"/>
</dbReference>
<dbReference type="AlphaFoldDB" id="A0A5C6UGJ3"/>
<reference evidence="1 2" key="1">
    <citation type="journal article" date="2013" name="Antonie Van Leeuwenhoek">
        <title>Sphingomonas ginsenosidivorax sp. nov., with the ability to transform ginsenosides.</title>
        <authorList>
            <person name="Jin X.F."/>
            <person name="Kim J.K."/>
            <person name="Liu Q.M."/>
            <person name="Kang M.S."/>
            <person name="He D."/>
            <person name="Jin F.X."/>
            <person name="Kim S.C."/>
            <person name="Im W.T."/>
        </authorList>
    </citation>
    <scope>NUCLEOTIDE SEQUENCE [LARGE SCALE GENOMIC DNA]</scope>
    <source>
        <strain evidence="1 2">KHI67</strain>
    </source>
</reference>
<dbReference type="Pfam" id="PF08982">
    <property type="entry name" value="AtaL"/>
    <property type="match status" value="1"/>
</dbReference>
<dbReference type="OrthoDB" id="3697643at2"/>
<dbReference type="RefSeq" id="WP_147082422.1">
    <property type="nucleotide sequence ID" value="NZ_VOQR01000001.1"/>
</dbReference>
<dbReference type="InterPro" id="IPR023393">
    <property type="entry name" value="START-like_dom_sf"/>
</dbReference>
<keyword evidence="2" id="KW-1185">Reference proteome</keyword>
<gene>
    <name evidence="1" type="ORF">FSB78_10270</name>
</gene>
<dbReference type="Gene3D" id="3.30.530.20">
    <property type="match status" value="1"/>
</dbReference>
<evidence type="ECO:0000313" key="2">
    <source>
        <dbReference type="Proteomes" id="UP000321250"/>
    </source>
</evidence>
<dbReference type="SUPFAM" id="SSF55961">
    <property type="entry name" value="Bet v1-like"/>
    <property type="match status" value="1"/>
</dbReference>
<name>A0A5C6UGJ3_9SPHN</name>